<evidence type="ECO:0000313" key="2">
    <source>
        <dbReference type="EMBL" id="QSZ43151.1"/>
    </source>
</evidence>
<protein>
    <submittedName>
        <fullName evidence="2">WGR domain-containing protein</fullName>
    </submittedName>
</protein>
<feature type="domain" description="WGR" evidence="1">
    <location>
        <begin position="2"/>
        <end position="77"/>
    </location>
</feature>
<gene>
    <name evidence="2" type="ORF">GJV85_13325</name>
</gene>
<accession>A0A975B2Q5</accession>
<dbReference type="AlphaFoldDB" id="A0A975B2Q5"/>
<evidence type="ECO:0000259" key="1">
    <source>
        <dbReference type="Pfam" id="PF05406"/>
    </source>
</evidence>
<evidence type="ECO:0000313" key="3">
    <source>
        <dbReference type="Proteomes" id="UP000671852"/>
    </source>
</evidence>
<dbReference type="KEGG" id="saqt:GJV85_13325"/>
<keyword evidence="3" id="KW-1185">Reference proteome</keyword>
<reference evidence="2" key="1">
    <citation type="submission" date="2019-11" db="EMBL/GenBank/DDBJ databases">
        <authorList>
            <person name="Kojima H."/>
        </authorList>
    </citation>
    <scope>NUCLEOTIDE SEQUENCE</scope>
    <source>
        <strain evidence="2">H1576</strain>
        <plasmid evidence="2">pSULFM1</plasmid>
    </source>
</reference>
<sequence>MYDARVTLFRIVNHNTRYYTLHLCKTLFGEYMLIKINGSMKNTRPTRVIKEHYKSATEAMDAYKKKLQEKYKKGYSLELKREVN</sequence>
<keyword evidence="2" id="KW-0614">Plasmid</keyword>
<name>A0A975B2Q5_9BACT</name>
<dbReference type="Proteomes" id="UP000671852">
    <property type="component" value="Plasmid pSULFM1"/>
</dbReference>
<dbReference type="SUPFAM" id="SSF142921">
    <property type="entry name" value="WGR domain-like"/>
    <property type="match status" value="1"/>
</dbReference>
<dbReference type="Pfam" id="PF05406">
    <property type="entry name" value="WGR"/>
    <property type="match status" value="1"/>
</dbReference>
<dbReference type="EMBL" id="CP046073">
    <property type="protein sequence ID" value="QSZ43151.1"/>
    <property type="molecule type" value="Genomic_DNA"/>
</dbReference>
<dbReference type="RefSeq" id="WP_207563248.1">
    <property type="nucleotide sequence ID" value="NZ_CP046073.1"/>
</dbReference>
<dbReference type="InterPro" id="IPR008893">
    <property type="entry name" value="WGR_domain"/>
</dbReference>
<reference evidence="2" key="2">
    <citation type="submission" date="2021-04" db="EMBL/GenBank/DDBJ databases">
        <title>Isolation and characterization of a novel species of the genus Sulfurimonas.</title>
        <authorList>
            <person name="Fukui M."/>
        </authorList>
    </citation>
    <scope>NUCLEOTIDE SEQUENCE</scope>
    <source>
        <strain evidence="2">H1576</strain>
        <plasmid evidence="2">pSULFM1</plasmid>
    </source>
</reference>
<geneLocation type="plasmid" evidence="2 3">
    <name>pSULFM1</name>
</geneLocation>
<organism evidence="2 3">
    <name type="scientific">Sulfurimonas aquatica</name>
    <dbReference type="NCBI Taxonomy" id="2672570"/>
    <lineage>
        <taxon>Bacteria</taxon>
        <taxon>Pseudomonadati</taxon>
        <taxon>Campylobacterota</taxon>
        <taxon>Epsilonproteobacteria</taxon>
        <taxon>Campylobacterales</taxon>
        <taxon>Sulfurimonadaceae</taxon>
        <taxon>Sulfurimonas</taxon>
    </lineage>
</organism>
<proteinExistence type="predicted"/>
<dbReference type="InterPro" id="IPR036930">
    <property type="entry name" value="WGR_dom_sf"/>
</dbReference>